<dbReference type="AlphaFoldDB" id="A0A3B1E6V2"/>
<name>A0A3B1E6V2_9ZZZZ</name>
<protein>
    <recommendedName>
        <fullName evidence="1">FlgO domain-containing protein</fullName>
    </recommendedName>
</protein>
<organism evidence="2">
    <name type="scientific">hydrothermal vent metagenome</name>
    <dbReference type="NCBI Taxonomy" id="652676"/>
    <lineage>
        <taxon>unclassified sequences</taxon>
        <taxon>metagenomes</taxon>
        <taxon>ecological metagenomes</taxon>
    </lineage>
</organism>
<feature type="domain" description="FlgO" evidence="1">
    <location>
        <begin position="50"/>
        <end position="175"/>
    </location>
</feature>
<dbReference type="InterPro" id="IPR014549">
    <property type="entry name" value="FlgO"/>
</dbReference>
<dbReference type="EMBL" id="UOYO01000014">
    <property type="protein sequence ID" value="VAY86578.1"/>
    <property type="molecule type" value="Genomic_DNA"/>
</dbReference>
<sequence length="199" mass="22178">MKKIIITFGILALSYQMFGATQEVSDRYKKIFIQQSRHPVGNLNSMLIFLADQIDINNDSKYFSQPTIVTSFVSLDNLKQTSKLGRLISESLMHELQVRKWSVVEVKMARSMAINSDGEFFLSRDVDKIKKNFRARSIVTGTYVVSDDTVIVNAKVLNIDSGVILSSGQIAIPFDSVATMVNQGGFSNNKSKGNNLSIQ</sequence>
<gene>
    <name evidence="2" type="ORF">MNB_ARC-1_523</name>
</gene>
<dbReference type="PIRSF" id="PIRSF028688">
    <property type="entry name" value="UCP_imp_028688"/>
    <property type="match status" value="1"/>
</dbReference>
<evidence type="ECO:0000313" key="2">
    <source>
        <dbReference type="EMBL" id="VAY86578.1"/>
    </source>
</evidence>
<dbReference type="Pfam" id="PF17680">
    <property type="entry name" value="FlgO"/>
    <property type="match status" value="1"/>
</dbReference>
<proteinExistence type="predicted"/>
<dbReference type="InterPro" id="IPR041215">
    <property type="entry name" value="FlgO_dom"/>
</dbReference>
<reference evidence="2" key="1">
    <citation type="submission" date="2018-10" db="EMBL/GenBank/DDBJ databases">
        <authorList>
            <person name="Aoki K."/>
        </authorList>
    </citation>
    <scope>NUCLEOTIDE SEQUENCE</scope>
</reference>
<evidence type="ECO:0000259" key="1">
    <source>
        <dbReference type="Pfam" id="PF17680"/>
    </source>
</evidence>
<accession>A0A3B1E6V2</accession>